<name>A0A4S9SS22_AURPU</name>
<reference evidence="2 3" key="1">
    <citation type="submission" date="2018-10" db="EMBL/GenBank/DDBJ databases">
        <title>Fifty Aureobasidium pullulans genomes reveal a recombining polyextremotolerant generalist.</title>
        <authorList>
            <person name="Gostincar C."/>
            <person name="Turk M."/>
            <person name="Zajc J."/>
            <person name="Gunde-Cimerman N."/>
        </authorList>
    </citation>
    <scope>NUCLEOTIDE SEQUENCE [LARGE SCALE GENOMIC DNA]</scope>
    <source>
        <strain evidence="2 3">EXF-3863</strain>
    </source>
</reference>
<feature type="compositionally biased region" description="Low complexity" evidence="1">
    <location>
        <begin position="415"/>
        <end position="428"/>
    </location>
</feature>
<feature type="compositionally biased region" description="Polar residues" evidence="1">
    <location>
        <begin position="380"/>
        <end position="414"/>
    </location>
</feature>
<dbReference type="PANTHER" id="PTHR40625:SF1">
    <property type="entry name" value="AMP-ACTIVATED PROTEIN KINASE GLYCOGEN-BINDING DOMAIN-CONTAINING PROTEIN"/>
    <property type="match status" value="1"/>
</dbReference>
<dbReference type="PANTHER" id="PTHR40625">
    <property type="entry name" value="GTP-BINDING PROTEIN ESDC-RELATED"/>
    <property type="match status" value="1"/>
</dbReference>
<dbReference type="EMBL" id="QZBM01000455">
    <property type="protein sequence ID" value="THZ13917.1"/>
    <property type="molecule type" value="Genomic_DNA"/>
</dbReference>
<accession>A0A4S9SS22</accession>
<gene>
    <name evidence="2" type="ORF">D6C91_07601</name>
</gene>
<dbReference type="AlphaFoldDB" id="A0A4S9SS22"/>
<evidence type="ECO:0000313" key="3">
    <source>
        <dbReference type="Proteomes" id="UP000308005"/>
    </source>
</evidence>
<sequence length="612" mass="68224">MTISQRPLTRPVETLNHSDGLYYSRYFSLVSTGLDSEKSRKHQADRLLFSKSRPDVRSVELFGSWDNFSAPYRMQCDGHRGRGVWTGCHSFANIICDGERINPLRTRNGALKQGGTYWYYYKLDDDEEVCDPTTSTTYACPLLPGQMVNILDVPIEVIEAPQRVCSASADLPTTIEIPMTTNPEDRYKKIYSKPPTKLPRFYCSSDALRERFAADSRLPRDLRSRDRPVSRGLRSIKRVRRDEPEYQRPGACQIDVSPEDISMLANIPDLDQSMNDLPELRPFAPCPISSPNERPVTRGGLLNDFTKGLGFSFFGSLRQPKKNTHRLSEDVTMEFENSPEQIPQYDGTFDEPQISQWPLSPPMSELADEESWPLPPSDTFRPTSSHTPLHGPSTPTSAIPILSLNNQSQTRSHFSQPLTSPALSSSLTSEDDYHPGFGPSKSIPGSFDMASPTFTADTLESSSGLTTPDRFRLSFDPTTLSSTANPEITTSNFNTGLEDLSHRLSALYTSPSSSTYDDFSDIDSEYEEAEAKQIDFLSFLPQRAAPLYMQNVQARRSKSSGNDYEKSNSSCLTLKPVKTAERPLSLFLPGTGGEWEAEDGFSSDVLGALGIV</sequence>
<evidence type="ECO:0000313" key="2">
    <source>
        <dbReference type="EMBL" id="THZ13917.1"/>
    </source>
</evidence>
<organism evidence="2 3">
    <name type="scientific">Aureobasidium pullulans</name>
    <name type="common">Black yeast</name>
    <name type="synonym">Pullularia pullulans</name>
    <dbReference type="NCBI Taxonomy" id="5580"/>
    <lineage>
        <taxon>Eukaryota</taxon>
        <taxon>Fungi</taxon>
        <taxon>Dikarya</taxon>
        <taxon>Ascomycota</taxon>
        <taxon>Pezizomycotina</taxon>
        <taxon>Dothideomycetes</taxon>
        <taxon>Dothideomycetidae</taxon>
        <taxon>Dothideales</taxon>
        <taxon>Saccotheciaceae</taxon>
        <taxon>Aureobasidium</taxon>
    </lineage>
</organism>
<proteinExistence type="predicted"/>
<dbReference type="Proteomes" id="UP000308005">
    <property type="component" value="Unassembled WGS sequence"/>
</dbReference>
<feature type="region of interest" description="Disordered" evidence="1">
    <location>
        <begin position="340"/>
        <end position="445"/>
    </location>
</feature>
<protein>
    <submittedName>
        <fullName evidence="2">Uncharacterized protein</fullName>
    </submittedName>
</protein>
<evidence type="ECO:0000256" key="1">
    <source>
        <dbReference type="SAM" id="MobiDB-lite"/>
    </source>
</evidence>
<comment type="caution">
    <text evidence="2">The sequence shown here is derived from an EMBL/GenBank/DDBJ whole genome shotgun (WGS) entry which is preliminary data.</text>
</comment>